<dbReference type="InterPro" id="IPR026021">
    <property type="entry name" value="YdjA-like"/>
</dbReference>
<feature type="domain" description="Nitroreductase" evidence="9">
    <location>
        <begin position="26"/>
        <end position="169"/>
    </location>
</feature>
<dbReference type="CDD" id="cd02135">
    <property type="entry name" value="YdjA-like"/>
    <property type="match status" value="1"/>
</dbReference>
<dbReference type="SUPFAM" id="SSF55469">
    <property type="entry name" value="FMN-dependent nitroreductase-like"/>
    <property type="match status" value="1"/>
</dbReference>
<evidence type="ECO:0000256" key="3">
    <source>
        <dbReference type="ARBA" id="ARBA00022643"/>
    </source>
</evidence>
<sequence>MFNDASSPIALLASRRSGKPRDMVAPGPDAAQLRQILEVASRTPDHGKLAPWRFVVVRADQRDAFHDTLRAAYLAGKPDAGRLELEAIDQFAHQAPTLVVALSKPAHASHIPLWEQELSAGAACMNLLAATHALGFVGGWLTGWAAYSDAVRDAFGGKDEKIAGFIFIGSPSRPLEERPRPDYETVVSEWQAKHA</sequence>
<feature type="binding site" evidence="8">
    <location>
        <position position="42"/>
    </location>
    <ligand>
        <name>FMN</name>
        <dbReference type="ChEBI" id="CHEBI:58210"/>
        <note>ligand shared between dimeric partners</note>
    </ligand>
</feature>
<evidence type="ECO:0000256" key="1">
    <source>
        <dbReference type="ARBA" id="ARBA00007118"/>
    </source>
</evidence>
<feature type="binding site" description="in other chain" evidence="8">
    <location>
        <begin position="15"/>
        <end position="17"/>
    </location>
    <ligand>
        <name>FMN</name>
        <dbReference type="ChEBI" id="CHEBI:58210"/>
        <note>ligand shared between dimeric partners</note>
    </ligand>
</feature>
<dbReference type="RefSeq" id="WP_089218522.1">
    <property type="nucleotide sequence ID" value="NZ_FZOS01000003.1"/>
</dbReference>
<dbReference type="Pfam" id="PF00881">
    <property type="entry name" value="Nitroreductase"/>
    <property type="match status" value="1"/>
</dbReference>
<feature type="binding site" description="in other chain" evidence="8">
    <location>
        <begin position="140"/>
        <end position="142"/>
    </location>
    <ligand>
        <name>FMN</name>
        <dbReference type="ChEBI" id="CHEBI:58210"/>
        <note>ligand shared between dimeric partners</note>
    </ligand>
</feature>
<reference evidence="11" key="1">
    <citation type="submission" date="2017-06" db="EMBL/GenBank/DDBJ databases">
        <authorList>
            <person name="Varghese N."/>
            <person name="Submissions S."/>
        </authorList>
    </citation>
    <scope>NUCLEOTIDE SEQUENCE [LARGE SCALE GENOMIC DNA]</scope>
    <source>
        <strain evidence="11">LNB2</strain>
    </source>
</reference>
<evidence type="ECO:0000256" key="4">
    <source>
        <dbReference type="ARBA" id="ARBA00022857"/>
    </source>
</evidence>
<evidence type="ECO:0000256" key="8">
    <source>
        <dbReference type="PIRSR" id="PIRSR000232-1"/>
    </source>
</evidence>
<dbReference type="OrthoDB" id="9804207at2"/>
<dbReference type="EMBL" id="FZOS01000003">
    <property type="protein sequence ID" value="SNS24841.1"/>
    <property type="molecule type" value="Genomic_DNA"/>
</dbReference>
<dbReference type="Proteomes" id="UP000198281">
    <property type="component" value="Unassembled WGS sequence"/>
</dbReference>
<keyword evidence="6 7" id="KW-0520">NAD</keyword>
<dbReference type="PANTHER" id="PTHR43821:SF1">
    <property type="entry name" value="NAD(P)H NITROREDUCTASE YDJA-RELATED"/>
    <property type="match status" value="1"/>
</dbReference>
<dbReference type="GO" id="GO:0016491">
    <property type="term" value="F:oxidoreductase activity"/>
    <property type="evidence" value="ECO:0007669"/>
    <property type="project" value="UniProtKB-UniRule"/>
</dbReference>
<gene>
    <name evidence="10" type="ORF">SAMN06295912_103103</name>
</gene>
<feature type="binding site" evidence="8">
    <location>
        <position position="46"/>
    </location>
    <ligand>
        <name>FMN</name>
        <dbReference type="ChEBI" id="CHEBI:58210"/>
        <note>ligand shared between dimeric partners</note>
    </ligand>
</feature>
<dbReference type="Gene3D" id="3.40.109.10">
    <property type="entry name" value="NADH Oxidase"/>
    <property type="match status" value="1"/>
</dbReference>
<keyword evidence="5 7" id="KW-0560">Oxidoreductase</keyword>
<evidence type="ECO:0000256" key="6">
    <source>
        <dbReference type="ARBA" id="ARBA00023027"/>
    </source>
</evidence>
<dbReference type="InterPro" id="IPR052530">
    <property type="entry name" value="NAD(P)H_nitroreductase"/>
</dbReference>
<evidence type="ECO:0000256" key="7">
    <source>
        <dbReference type="PIRNR" id="PIRNR000232"/>
    </source>
</evidence>
<evidence type="ECO:0000313" key="10">
    <source>
        <dbReference type="EMBL" id="SNS24841.1"/>
    </source>
</evidence>
<evidence type="ECO:0000259" key="9">
    <source>
        <dbReference type="Pfam" id="PF00881"/>
    </source>
</evidence>
<dbReference type="InterPro" id="IPR029479">
    <property type="entry name" value="Nitroreductase"/>
</dbReference>
<evidence type="ECO:0000256" key="2">
    <source>
        <dbReference type="ARBA" id="ARBA00022630"/>
    </source>
</evidence>
<name>A0A239CYW4_9SPHN</name>
<organism evidence="10 11">
    <name type="scientific">Edaphosphingomonas laterariae</name>
    <dbReference type="NCBI Taxonomy" id="861865"/>
    <lineage>
        <taxon>Bacteria</taxon>
        <taxon>Pseudomonadati</taxon>
        <taxon>Pseudomonadota</taxon>
        <taxon>Alphaproteobacteria</taxon>
        <taxon>Sphingomonadales</taxon>
        <taxon>Rhizorhabdaceae</taxon>
        <taxon>Edaphosphingomonas</taxon>
    </lineage>
</organism>
<keyword evidence="11" id="KW-1185">Reference proteome</keyword>
<comment type="cofactor">
    <cofactor evidence="8">
        <name>FMN</name>
        <dbReference type="ChEBI" id="CHEBI:58210"/>
    </cofactor>
    <text evidence="8">Binds 1 FMN per subunit.</text>
</comment>
<comment type="similarity">
    <text evidence="1 7">Belongs to the nitroreductase family.</text>
</comment>
<proteinExistence type="inferred from homology"/>
<keyword evidence="2 7" id="KW-0285">Flavoprotein</keyword>
<evidence type="ECO:0000313" key="11">
    <source>
        <dbReference type="Proteomes" id="UP000198281"/>
    </source>
</evidence>
<dbReference type="PIRSF" id="PIRSF000232">
    <property type="entry name" value="YdjA"/>
    <property type="match status" value="1"/>
</dbReference>
<keyword evidence="4 7" id="KW-0521">NADP</keyword>
<dbReference type="EC" id="1.-.-.-" evidence="7"/>
<evidence type="ECO:0000256" key="5">
    <source>
        <dbReference type="ARBA" id="ARBA00023002"/>
    </source>
</evidence>
<dbReference type="InterPro" id="IPR000415">
    <property type="entry name" value="Nitroreductase-like"/>
</dbReference>
<dbReference type="AlphaFoldDB" id="A0A239CYW4"/>
<accession>A0A239CYW4</accession>
<keyword evidence="3 7" id="KW-0288">FMN</keyword>
<protein>
    <recommendedName>
        <fullName evidence="7">Putative NAD(P)H nitroreductase</fullName>
        <ecNumber evidence="7">1.-.-.-</ecNumber>
    </recommendedName>
</protein>
<dbReference type="PANTHER" id="PTHR43821">
    <property type="entry name" value="NAD(P)H NITROREDUCTASE YDJA-RELATED"/>
    <property type="match status" value="1"/>
</dbReference>